<keyword evidence="4" id="KW-0808">Transferase</keyword>
<dbReference type="AlphaFoldDB" id="A0A1G1WBS1"/>
<dbReference type="Proteomes" id="UP000176389">
    <property type="component" value="Unassembled WGS sequence"/>
</dbReference>
<dbReference type="InterPro" id="IPR036890">
    <property type="entry name" value="HATPase_C_sf"/>
</dbReference>
<comment type="catalytic activity">
    <reaction evidence="1">
        <text>ATP + protein L-histidine = ADP + protein N-phospho-L-histidine.</text>
        <dbReference type="EC" id="2.7.13.3"/>
    </reaction>
</comment>
<evidence type="ECO:0000313" key="9">
    <source>
        <dbReference type="Proteomes" id="UP000176389"/>
    </source>
</evidence>
<evidence type="ECO:0000256" key="6">
    <source>
        <dbReference type="SAM" id="Phobius"/>
    </source>
</evidence>
<dbReference type="InterPro" id="IPR036097">
    <property type="entry name" value="HisK_dim/P_sf"/>
</dbReference>
<dbReference type="PRINTS" id="PR00344">
    <property type="entry name" value="BCTRLSENSOR"/>
</dbReference>
<evidence type="ECO:0000256" key="1">
    <source>
        <dbReference type="ARBA" id="ARBA00000085"/>
    </source>
</evidence>
<dbReference type="SUPFAM" id="SSF55874">
    <property type="entry name" value="ATPase domain of HSP90 chaperone/DNA topoisomerase II/histidine kinase"/>
    <property type="match status" value="1"/>
</dbReference>
<evidence type="ECO:0000256" key="3">
    <source>
        <dbReference type="ARBA" id="ARBA00022553"/>
    </source>
</evidence>
<dbReference type="InterPro" id="IPR003594">
    <property type="entry name" value="HATPase_dom"/>
</dbReference>
<dbReference type="InterPro" id="IPR004358">
    <property type="entry name" value="Sig_transdc_His_kin-like_C"/>
</dbReference>
<dbReference type="FunFam" id="3.30.565.10:FF:000006">
    <property type="entry name" value="Sensor histidine kinase WalK"/>
    <property type="match status" value="1"/>
</dbReference>
<reference evidence="8 9" key="1">
    <citation type="journal article" date="2016" name="Nat. Commun.">
        <title>Thousands of microbial genomes shed light on interconnected biogeochemical processes in an aquifer system.</title>
        <authorList>
            <person name="Anantharaman K."/>
            <person name="Brown C.T."/>
            <person name="Hug L.A."/>
            <person name="Sharon I."/>
            <person name="Castelle C.J."/>
            <person name="Probst A.J."/>
            <person name="Thomas B.C."/>
            <person name="Singh A."/>
            <person name="Wilkins M.J."/>
            <person name="Karaoz U."/>
            <person name="Brodie E.L."/>
            <person name="Williams K.H."/>
            <person name="Hubbard S.S."/>
            <person name="Banfield J.F."/>
        </authorList>
    </citation>
    <scope>NUCLEOTIDE SEQUENCE [LARGE SCALE GENOMIC DNA]</scope>
</reference>
<comment type="caution">
    <text evidence="8">The sequence shown here is derived from an EMBL/GenBank/DDBJ whole genome shotgun (WGS) entry which is preliminary data.</text>
</comment>
<dbReference type="SMART" id="SM00388">
    <property type="entry name" value="HisKA"/>
    <property type="match status" value="1"/>
</dbReference>
<organism evidence="8 9">
    <name type="scientific">Candidatus Woykebacteria bacterium RBG_16_43_9</name>
    <dbReference type="NCBI Taxonomy" id="1802596"/>
    <lineage>
        <taxon>Bacteria</taxon>
        <taxon>Candidatus Woykeibacteriota</taxon>
    </lineage>
</organism>
<dbReference type="PANTHER" id="PTHR43547">
    <property type="entry name" value="TWO-COMPONENT HISTIDINE KINASE"/>
    <property type="match status" value="1"/>
</dbReference>
<keyword evidence="5" id="KW-0418">Kinase</keyword>
<evidence type="ECO:0000256" key="2">
    <source>
        <dbReference type="ARBA" id="ARBA00012438"/>
    </source>
</evidence>
<dbReference type="STRING" id="1802596.A2Z11_01280"/>
<dbReference type="EMBL" id="MHCS01000054">
    <property type="protein sequence ID" value="OGY25115.1"/>
    <property type="molecule type" value="Genomic_DNA"/>
</dbReference>
<accession>A0A1G1WBS1</accession>
<protein>
    <recommendedName>
        <fullName evidence="2">histidine kinase</fullName>
        <ecNumber evidence="2">2.7.13.3</ecNumber>
    </recommendedName>
</protein>
<keyword evidence="6" id="KW-1133">Transmembrane helix</keyword>
<feature type="transmembrane region" description="Helical" evidence="6">
    <location>
        <begin position="14"/>
        <end position="35"/>
    </location>
</feature>
<evidence type="ECO:0000313" key="8">
    <source>
        <dbReference type="EMBL" id="OGY25115.1"/>
    </source>
</evidence>
<evidence type="ECO:0000259" key="7">
    <source>
        <dbReference type="PROSITE" id="PS50109"/>
    </source>
</evidence>
<dbReference type="PROSITE" id="PS50109">
    <property type="entry name" value="HIS_KIN"/>
    <property type="match status" value="1"/>
</dbReference>
<dbReference type="Pfam" id="PF02518">
    <property type="entry name" value="HATPase_c"/>
    <property type="match status" value="1"/>
</dbReference>
<proteinExistence type="predicted"/>
<gene>
    <name evidence="8" type="ORF">A2Z11_01280</name>
</gene>
<sequence>MIEQARRLKNIDRLIEVLIGILLISGLVIINLPIIPVPDKNIIYVTAFLVTIFTFVWHRLRLPISLQNKNFLESIVYLIAISLVVHVTGGARSYFNFLYLLPTLNISTSSSGWRTITLWLVASGFIFGEAFLFEQPEIRLPQGFSIPPYSLAILNSWAVGLVTVYSRYLEKETETAQTAATAATVEKEKAVNKLKDEFLFVIVHELRGPITAIRGYLELFLSGEATKIGGEAKDLTNAAFRQSERLNDLIFELLDLSRLEVGKLKLQSENLDINKFVQELVQRDTGLAKERKIDLIFKPENKRTIVFADEERVREVIQNLLDNALKYTGEFGKVWVWIESKGSKVFISVADSGVGIRQEDLSSLFDRFYHRLAGSDSETGEVRKEKSIGLGLFLAKNLIEKMNGEIFVESTLGKGSKFTFTLPLSKEK</sequence>
<name>A0A1G1WBS1_9BACT</name>
<keyword evidence="3" id="KW-0597">Phosphoprotein</keyword>
<evidence type="ECO:0000256" key="4">
    <source>
        <dbReference type="ARBA" id="ARBA00022679"/>
    </source>
</evidence>
<dbReference type="GO" id="GO:0000155">
    <property type="term" value="F:phosphorelay sensor kinase activity"/>
    <property type="evidence" value="ECO:0007669"/>
    <property type="project" value="InterPro"/>
</dbReference>
<dbReference type="Pfam" id="PF00512">
    <property type="entry name" value="HisKA"/>
    <property type="match status" value="1"/>
</dbReference>
<dbReference type="SMART" id="SM00387">
    <property type="entry name" value="HATPase_c"/>
    <property type="match status" value="1"/>
</dbReference>
<dbReference type="CDD" id="cd00082">
    <property type="entry name" value="HisKA"/>
    <property type="match status" value="1"/>
</dbReference>
<feature type="transmembrane region" description="Helical" evidence="6">
    <location>
        <begin position="41"/>
        <end position="60"/>
    </location>
</feature>
<dbReference type="SUPFAM" id="SSF47384">
    <property type="entry name" value="Homodimeric domain of signal transducing histidine kinase"/>
    <property type="match status" value="1"/>
</dbReference>
<dbReference type="InterPro" id="IPR003661">
    <property type="entry name" value="HisK_dim/P_dom"/>
</dbReference>
<feature type="domain" description="Histidine kinase" evidence="7">
    <location>
        <begin position="201"/>
        <end position="426"/>
    </location>
</feature>
<keyword evidence="6" id="KW-0472">Membrane</keyword>
<dbReference type="PANTHER" id="PTHR43547:SF2">
    <property type="entry name" value="HYBRID SIGNAL TRANSDUCTION HISTIDINE KINASE C"/>
    <property type="match status" value="1"/>
</dbReference>
<evidence type="ECO:0000256" key="5">
    <source>
        <dbReference type="ARBA" id="ARBA00022777"/>
    </source>
</evidence>
<keyword evidence="6" id="KW-0812">Transmembrane</keyword>
<feature type="transmembrane region" description="Helical" evidence="6">
    <location>
        <begin position="72"/>
        <end position="95"/>
    </location>
</feature>
<dbReference type="InterPro" id="IPR005467">
    <property type="entry name" value="His_kinase_dom"/>
</dbReference>
<dbReference type="Gene3D" id="1.10.287.130">
    <property type="match status" value="1"/>
</dbReference>
<dbReference type="Gene3D" id="3.30.565.10">
    <property type="entry name" value="Histidine kinase-like ATPase, C-terminal domain"/>
    <property type="match status" value="1"/>
</dbReference>
<dbReference type="EC" id="2.7.13.3" evidence="2"/>